<evidence type="ECO:0000256" key="1">
    <source>
        <dbReference type="SAM" id="MobiDB-lite"/>
    </source>
</evidence>
<name>A0ABV1I963_9FIRM</name>
<comment type="caution">
    <text evidence="3">The sequence shown here is derived from an EMBL/GenBank/DDBJ whole genome shotgun (WGS) entry which is preliminary data.</text>
</comment>
<dbReference type="InterPro" id="IPR046103">
    <property type="entry name" value="DUF6040"/>
</dbReference>
<keyword evidence="4" id="KW-1185">Reference proteome</keyword>
<feature type="transmembrane region" description="Helical" evidence="2">
    <location>
        <begin position="146"/>
        <end position="165"/>
    </location>
</feature>
<accession>A0ABV1I963</accession>
<feature type="transmembrane region" description="Helical" evidence="2">
    <location>
        <begin position="55"/>
        <end position="75"/>
    </location>
</feature>
<gene>
    <name evidence="3" type="ORF">AAAU18_07515</name>
</gene>
<sequence length="198" mass="23293">MKAVEQAQQKQEEAEKQARQAEYQAEREKKRADMEIQKARRKAKSEMEDMKEIQFFWAWGYLCVIFFSLIQNGAFQRDLMQLIMLPVNWCRKYAIWFEQLDYMGYSTGEVVFEQIFSSAVIMAGIVGGVFLVWGGIERYRKIWDDIYKMVLIASFSFIAVLGNLIREYLPFNLLFVIFVINVGAVLIRIYLNNKNVGY</sequence>
<keyword evidence="2" id="KW-1133">Transmembrane helix</keyword>
<organism evidence="3 4">
    <name type="scientific">Coprococcus aceti</name>
    <dbReference type="NCBI Taxonomy" id="2981786"/>
    <lineage>
        <taxon>Bacteria</taxon>
        <taxon>Bacillati</taxon>
        <taxon>Bacillota</taxon>
        <taxon>Clostridia</taxon>
        <taxon>Lachnospirales</taxon>
        <taxon>Lachnospiraceae</taxon>
        <taxon>Coprococcus</taxon>
    </lineage>
</organism>
<dbReference type="Proteomes" id="UP001494672">
    <property type="component" value="Unassembled WGS sequence"/>
</dbReference>
<reference evidence="3 4" key="1">
    <citation type="submission" date="2024-04" db="EMBL/GenBank/DDBJ databases">
        <title>Human intestinal bacterial collection.</title>
        <authorList>
            <person name="Pauvert C."/>
            <person name="Hitch T.C.A."/>
            <person name="Clavel T."/>
        </authorList>
    </citation>
    <scope>NUCLEOTIDE SEQUENCE [LARGE SCALE GENOMIC DNA]</scope>
    <source>
        <strain evidence="3 4">CLA-AA-H181</strain>
    </source>
</reference>
<dbReference type="RefSeq" id="WP_349093089.1">
    <property type="nucleotide sequence ID" value="NZ_JBBNGJ010000004.1"/>
</dbReference>
<evidence type="ECO:0000313" key="4">
    <source>
        <dbReference type="Proteomes" id="UP001494672"/>
    </source>
</evidence>
<dbReference type="Pfam" id="PF19506">
    <property type="entry name" value="DUF6040"/>
    <property type="match status" value="1"/>
</dbReference>
<proteinExistence type="predicted"/>
<evidence type="ECO:0000313" key="3">
    <source>
        <dbReference type="EMBL" id="MEQ2592765.1"/>
    </source>
</evidence>
<keyword evidence="2" id="KW-0812">Transmembrane</keyword>
<feature type="transmembrane region" description="Helical" evidence="2">
    <location>
        <begin position="171"/>
        <end position="191"/>
    </location>
</feature>
<feature type="region of interest" description="Disordered" evidence="1">
    <location>
        <begin position="1"/>
        <end position="32"/>
    </location>
</feature>
<protein>
    <submittedName>
        <fullName evidence="3">DUF6040 family protein</fullName>
    </submittedName>
</protein>
<evidence type="ECO:0000256" key="2">
    <source>
        <dbReference type="SAM" id="Phobius"/>
    </source>
</evidence>
<keyword evidence="2" id="KW-0472">Membrane</keyword>
<dbReference type="EMBL" id="JBBNGJ010000004">
    <property type="protein sequence ID" value="MEQ2592765.1"/>
    <property type="molecule type" value="Genomic_DNA"/>
</dbReference>
<feature type="transmembrane region" description="Helical" evidence="2">
    <location>
        <begin position="115"/>
        <end position="134"/>
    </location>
</feature>
<feature type="compositionally biased region" description="Basic and acidic residues" evidence="1">
    <location>
        <begin position="10"/>
        <end position="32"/>
    </location>
</feature>